<organism evidence="3 4">
    <name type="scientific">Arabis nemorensis</name>
    <dbReference type="NCBI Taxonomy" id="586526"/>
    <lineage>
        <taxon>Eukaryota</taxon>
        <taxon>Viridiplantae</taxon>
        <taxon>Streptophyta</taxon>
        <taxon>Embryophyta</taxon>
        <taxon>Tracheophyta</taxon>
        <taxon>Spermatophyta</taxon>
        <taxon>Magnoliopsida</taxon>
        <taxon>eudicotyledons</taxon>
        <taxon>Gunneridae</taxon>
        <taxon>Pentapetalae</taxon>
        <taxon>rosids</taxon>
        <taxon>malvids</taxon>
        <taxon>Brassicales</taxon>
        <taxon>Brassicaceae</taxon>
        <taxon>Arabideae</taxon>
        <taxon>Arabis</taxon>
    </lineage>
</organism>
<evidence type="ECO:0000256" key="1">
    <source>
        <dbReference type="SAM" id="Coils"/>
    </source>
</evidence>
<feature type="compositionally biased region" description="Basic and acidic residues" evidence="2">
    <location>
        <begin position="170"/>
        <end position="190"/>
    </location>
</feature>
<dbReference type="Proteomes" id="UP000489600">
    <property type="component" value="Unassembled WGS sequence"/>
</dbReference>
<protein>
    <submittedName>
        <fullName evidence="3">Uncharacterized protein</fullName>
    </submittedName>
</protein>
<proteinExistence type="predicted"/>
<feature type="region of interest" description="Disordered" evidence="2">
    <location>
        <begin position="168"/>
        <end position="205"/>
    </location>
</feature>
<dbReference type="EMBL" id="CABITT030000004">
    <property type="protein sequence ID" value="VVB02384.1"/>
    <property type="molecule type" value="Genomic_DNA"/>
</dbReference>
<dbReference type="OrthoDB" id="1114078at2759"/>
<gene>
    <name evidence="3" type="ORF">ANE_LOCUS12828</name>
</gene>
<evidence type="ECO:0000256" key="2">
    <source>
        <dbReference type="SAM" id="MobiDB-lite"/>
    </source>
</evidence>
<comment type="caution">
    <text evidence="3">The sequence shown here is derived from an EMBL/GenBank/DDBJ whole genome shotgun (WGS) entry which is preliminary data.</text>
</comment>
<name>A0A565BND7_9BRAS</name>
<evidence type="ECO:0000313" key="3">
    <source>
        <dbReference type="EMBL" id="VVB02384.1"/>
    </source>
</evidence>
<sequence length="369" mass="41858">MIGVLVRGFECQSLVKVRHLQCFLEFCQSKVQGPLMYNVSNKANRKIISGFQSKDHLWRYKFFFVSISNASVGEEYIKRVRSEWGILGSRFVAYSAIFADLLYGHWANFRFTNCSPRRIWLHDQPFVRLEPRRRELPAATVSKSPTKPTSDASDKLVLATDRPTKSALVLHEDEQQDEPKRRLSKADKGKGLAAEASSKKPHRALPTLNVGEPILRTLVLCSTSVTKELYHDSYALTSLLSKMTYLCESFPIPDTLLRSGLYNEMSSRCAKFIAHLTRMTLAYDSDFRSACAKANVDLEQAAQKIKALEADVELHKNNYELAGNRIHELESGRAKTEAQIATMISQLDAQQRHIEQAISEAKEEFMTSF</sequence>
<accession>A0A565BND7</accession>
<keyword evidence="4" id="KW-1185">Reference proteome</keyword>
<keyword evidence="1" id="KW-0175">Coiled coil</keyword>
<feature type="region of interest" description="Disordered" evidence="2">
    <location>
        <begin position="137"/>
        <end position="156"/>
    </location>
</feature>
<reference evidence="3" key="1">
    <citation type="submission" date="2019-07" db="EMBL/GenBank/DDBJ databases">
        <authorList>
            <person name="Dittberner H."/>
        </authorList>
    </citation>
    <scope>NUCLEOTIDE SEQUENCE [LARGE SCALE GENOMIC DNA]</scope>
</reference>
<evidence type="ECO:0000313" key="4">
    <source>
        <dbReference type="Proteomes" id="UP000489600"/>
    </source>
</evidence>
<feature type="coiled-coil region" evidence="1">
    <location>
        <begin position="291"/>
        <end position="364"/>
    </location>
</feature>
<dbReference type="AlphaFoldDB" id="A0A565BND7"/>
<feature type="compositionally biased region" description="Polar residues" evidence="2">
    <location>
        <begin position="141"/>
        <end position="151"/>
    </location>
</feature>